<comment type="caution">
    <text evidence="1">The sequence shown here is derived from an EMBL/GenBank/DDBJ whole genome shotgun (WGS) entry which is preliminary data.</text>
</comment>
<dbReference type="Proteomes" id="UP000676565">
    <property type="component" value="Unassembled WGS sequence"/>
</dbReference>
<organism evidence="1 2">
    <name type="scientific">Gemmata palustris</name>
    <dbReference type="NCBI Taxonomy" id="2822762"/>
    <lineage>
        <taxon>Bacteria</taxon>
        <taxon>Pseudomonadati</taxon>
        <taxon>Planctomycetota</taxon>
        <taxon>Planctomycetia</taxon>
        <taxon>Gemmatales</taxon>
        <taxon>Gemmataceae</taxon>
        <taxon>Gemmata</taxon>
    </lineage>
</organism>
<evidence type="ECO:0000313" key="1">
    <source>
        <dbReference type="EMBL" id="MBP3954897.1"/>
    </source>
</evidence>
<evidence type="ECO:0000313" key="2">
    <source>
        <dbReference type="Proteomes" id="UP000676565"/>
    </source>
</evidence>
<name>A0ABS5BN57_9BACT</name>
<dbReference type="RefSeq" id="WP_210653005.1">
    <property type="nucleotide sequence ID" value="NZ_JAGKQQ010000001.1"/>
</dbReference>
<protein>
    <recommendedName>
        <fullName evidence="3">Helix-turn-helix domain-containing protein</fullName>
    </recommendedName>
</protein>
<reference evidence="1 2" key="1">
    <citation type="submission" date="2021-04" db="EMBL/GenBank/DDBJ databases">
        <authorList>
            <person name="Ivanova A."/>
        </authorList>
    </citation>
    <scope>NUCLEOTIDE SEQUENCE [LARGE SCALE GENOMIC DNA]</scope>
    <source>
        <strain evidence="1 2">G18</strain>
    </source>
</reference>
<proteinExistence type="predicted"/>
<keyword evidence="2" id="KW-1185">Reference proteome</keyword>
<accession>A0ABS5BN57</accession>
<dbReference type="EMBL" id="JAGKQQ010000001">
    <property type="protein sequence ID" value="MBP3954897.1"/>
    <property type="molecule type" value="Genomic_DNA"/>
</dbReference>
<sequence length="107" mass="12025">MPDPIGLDAIRGNNRKQLQLLAKLIHCLCDGQPDTRFFLGSVSAGMLLGKPHQTIQNWMRQLTERGVVRRVWIGRPCKKDERGKPLPGGRMTDRASEYVYLGLPNGN</sequence>
<gene>
    <name evidence="1" type="ORF">J8F10_06320</name>
</gene>
<evidence type="ECO:0008006" key="3">
    <source>
        <dbReference type="Google" id="ProtNLM"/>
    </source>
</evidence>